<dbReference type="AlphaFoldDB" id="A0A562V508"/>
<sequence>MSGHRFSARRLAALLGDPHPPTAQQAAAIEAPLSPQLIVAGAGSGKTATMAARVVWLIANGHVRADQILGLTFTRKAAAELARRIRSRLARLAGVDGVTGPGGEPATGEPTVSTYHAYAASLVTEHGLRAGIETGATVLSSAQAWQVAYAVVRGYDGDMSATNLSVDEIAKRVLSLSDEISEHLSDADGVRGHTEQLLEELRARLGRSTKAVEDLVTGLRARLQLLPLVAEYRERKRAMPAQDFADQLAQAAHLAITVPQVGVIERERYPVVLLDEYQDTSHAQVELLKAVFGGGHPVTAVGDPCQSIYAWRGASAGTLARFRDDFRTRDGEPAARAELTVSWRNTAAVLGVANAISEPLRAGGLPVSVLEPGAAGDGEVTAALLSTVDDEAEWVADRIRRHWDETDPQSPPSTAVLVRKRDQIARLERALRDRDLPVEVVGLGGLLDAPEVREVYATLQVLAKPGSGPALVRLLTGPRWRIGPRDLTALYRRARELAPEQRGYEPTAEGLDEVTLAEALEDPGDPDSYSPAAWERFGELRAELALLRSRADQPVTDLIGEICRVSGLDVEIIVHRQDTARLDAFVEEAARYSGYAAAPSLAGFLSYLEAAEERERGLEVTGATVHTGAVQIMTVHAAKGLEWDCVAVPGLVDGGFPGRTRDANWLTATGRLPYPLRGDAMELPVFDLSEVTAPRDLTTAVKRFAADLREHHETEERRLAYVAFTRARHRLWACGHWWSPAAQSPRGPSTFLTELRAAGATVGEWLAAPTSQENPLLADHVQAVWPPTDPLGERQAAWLAAAEAVRRPVEPGSDAADSRWAEEVDLLLAERAESAADEAVLPRPDRLSVSQLVAWHTDAQRFASSLRRPVPEAPAPHTRRGTAFHAWVERRFGATALIDLAELPGAADPHAAPDESLRELQEAFEASEWAGRTPVALEVPFTTVLESVVVRGRMDAVFATPDGGYEVVDWKTGPPPRGRAARAAAMQLAAYRQAWAALRNVPVAKVTAAFHHVADDVTIRPADLPGLAELAEPLRTRDTGPLPRTRTATPAEEHTSPAAGGPTAGGADDRGVTAAP</sequence>
<accession>A0A562V508</accession>
<dbReference type="GO" id="GO:0004527">
    <property type="term" value="F:exonuclease activity"/>
    <property type="evidence" value="ECO:0007669"/>
    <property type="project" value="UniProtKB-KW"/>
</dbReference>
<keyword evidence="20" id="KW-1185">Reference proteome</keyword>
<dbReference type="GO" id="GO:0003677">
    <property type="term" value="F:DNA binding"/>
    <property type="evidence" value="ECO:0007669"/>
    <property type="project" value="UniProtKB-KW"/>
</dbReference>
<dbReference type="Proteomes" id="UP000321617">
    <property type="component" value="Unassembled WGS sequence"/>
</dbReference>
<keyword evidence="3 15" id="KW-0547">Nucleotide-binding</keyword>
<dbReference type="OrthoDB" id="4812256at2"/>
<organism evidence="19 20">
    <name type="scientific">Stackebrandtia albiflava</name>
    <dbReference type="NCBI Taxonomy" id="406432"/>
    <lineage>
        <taxon>Bacteria</taxon>
        <taxon>Bacillati</taxon>
        <taxon>Actinomycetota</taxon>
        <taxon>Actinomycetes</taxon>
        <taxon>Glycomycetales</taxon>
        <taxon>Glycomycetaceae</taxon>
        <taxon>Stackebrandtia</taxon>
    </lineage>
</organism>
<keyword evidence="2" id="KW-0540">Nuclease</keyword>
<evidence type="ECO:0000256" key="12">
    <source>
        <dbReference type="ARBA" id="ARBA00034617"/>
    </source>
</evidence>
<dbReference type="Gene3D" id="3.40.50.300">
    <property type="entry name" value="P-loop containing nucleotide triphosphate hydrolases"/>
    <property type="match status" value="3"/>
</dbReference>
<dbReference type="SUPFAM" id="SSF52540">
    <property type="entry name" value="P-loop containing nucleoside triphosphate hydrolases"/>
    <property type="match status" value="1"/>
</dbReference>
<keyword evidence="5 15" id="KW-0378">Hydrolase</keyword>
<evidence type="ECO:0000256" key="13">
    <source>
        <dbReference type="ARBA" id="ARBA00034808"/>
    </source>
</evidence>
<keyword evidence="11" id="KW-0413">Isomerase</keyword>
<dbReference type="InterPro" id="IPR013986">
    <property type="entry name" value="DExx_box_DNA_helicase_dom_sf"/>
</dbReference>
<feature type="domain" description="UvrD-like helicase ATP-binding" evidence="17">
    <location>
        <begin position="19"/>
        <end position="346"/>
    </location>
</feature>
<dbReference type="GO" id="GO:0000725">
    <property type="term" value="P:recombinational repair"/>
    <property type="evidence" value="ECO:0007669"/>
    <property type="project" value="TreeGrafter"/>
</dbReference>
<evidence type="ECO:0000256" key="11">
    <source>
        <dbReference type="ARBA" id="ARBA00023235"/>
    </source>
</evidence>
<evidence type="ECO:0000256" key="4">
    <source>
        <dbReference type="ARBA" id="ARBA00022763"/>
    </source>
</evidence>
<evidence type="ECO:0000256" key="16">
    <source>
        <dbReference type="SAM" id="MobiDB-lite"/>
    </source>
</evidence>
<evidence type="ECO:0000256" key="6">
    <source>
        <dbReference type="ARBA" id="ARBA00022806"/>
    </source>
</evidence>
<evidence type="ECO:0000256" key="9">
    <source>
        <dbReference type="ARBA" id="ARBA00023125"/>
    </source>
</evidence>
<evidence type="ECO:0000256" key="7">
    <source>
        <dbReference type="ARBA" id="ARBA00022839"/>
    </source>
</evidence>
<dbReference type="Gene3D" id="1.10.10.160">
    <property type="match status" value="1"/>
</dbReference>
<gene>
    <name evidence="19" type="ORF">LX16_3664</name>
</gene>
<comment type="catalytic activity">
    <reaction evidence="12">
        <text>Couples ATP hydrolysis with the unwinding of duplex DNA by translocating in the 3'-5' direction.</text>
        <dbReference type="EC" id="5.6.2.4"/>
    </reaction>
</comment>
<dbReference type="InterPro" id="IPR014016">
    <property type="entry name" value="UvrD-like_ATP-bd"/>
</dbReference>
<dbReference type="GO" id="GO:0033202">
    <property type="term" value="C:DNA helicase complex"/>
    <property type="evidence" value="ECO:0007669"/>
    <property type="project" value="TreeGrafter"/>
</dbReference>
<dbReference type="GO" id="GO:0043138">
    <property type="term" value="F:3'-5' DNA helicase activity"/>
    <property type="evidence" value="ECO:0007669"/>
    <property type="project" value="UniProtKB-EC"/>
</dbReference>
<dbReference type="PANTHER" id="PTHR11070">
    <property type="entry name" value="UVRD / RECB / PCRA DNA HELICASE FAMILY MEMBER"/>
    <property type="match status" value="1"/>
</dbReference>
<dbReference type="CDD" id="cd17932">
    <property type="entry name" value="DEXQc_UvrD"/>
    <property type="match status" value="1"/>
</dbReference>
<dbReference type="InterPro" id="IPR000212">
    <property type="entry name" value="DNA_helicase_UvrD/REP"/>
</dbReference>
<comment type="catalytic activity">
    <reaction evidence="14">
        <text>ATP + H2O = ADP + phosphate + H(+)</text>
        <dbReference type="Rhea" id="RHEA:13065"/>
        <dbReference type="ChEBI" id="CHEBI:15377"/>
        <dbReference type="ChEBI" id="CHEBI:15378"/>
        <dbReference type="ChEBI" id="CHEBI:30616"/>
        <dbReference type="ChEBI" id="CHEBI:43474"/>
        <dbReference type="ChEBI" id="CHEBI:456216"/>
        <dbReference type="EC" id="5.6.2.4"/>
    </reaction>
</comment>
<dbReference type="InterPro" id="IPR011604">
    <property type="entry name" value="PDDEXK-like_dom_sf"/>
</dbReference>
<dbReference type="PANTHER" id="PTHR11070:SF55">
    <property type="entry name" value="DNA 3'-5' HELICASE"/>
    <property type="match status" value="1"/>
</dbReference>
<evidence type="ECO:0000256" key="8">
    <source>
        <dbReference type="ARBA" id="ARBA00022840"/>
    </source>
</evidence>
<comment type="similarity">
    <text evidence="1">Belongs to the helicase family. UvrD subfamily.</text>
</comment>
<name>A0A562V508_9ACTN</name>
<evidence type="ECO:0000256" key="5">
    <source>
        <dbReference type="ARBA" id="ARBA00022801"/>
    </source>
</evidence>
<dbReference type="GO" id="GO:0005829">
    <property type="term" value="C:cytosol"/>
    <property type="evidence" value="ECO:0007669"/>
    <property type="project" value="TreeGrafter"/>
</dbReference>
<keyword evidence="4" id="KW-0227">DNA damage</keyword>
<dbReference type="GO" id="GO:0005524">
    <property type="term" value="F:ATP binding"/>
    <property type="evidence" value="ECO:0007669"/>
    <property type="project" value="UniProtKB-UniRule"/>
</dbReference>
<feature type="compositionally biased region" description="Basic and acidic residues" evidence="16">
    <location>
        <begin position="1067"/>
        <end position="1076"/>
    </location>
</feature>
<feature type="binding site" evidence="15">
    <location>
        <begin position="40"/>
        <end position="47"/>
    </location>
    <ligand>
        <name>ATP</name>
        <dbReference type="ChEBI" id="CHEBI:30616"/>
    </ligand>
</feature>
<proteinExistence type="inferred from homology"/>
<keyword evidence="9" id="KW-0238">DNA-binding</keyword>
<evidence type="ECO:0000256" key="3">
    <source>
        <dbReference type="ARBA" id="ARBA00022741"/>
    </source>
</evidence>
<dbReference type="InterPro" id="IPR027417">
    <property type="entry name" value="P-loop_NTPase"/>
</dbReference>
<dbReference type="InterPro" id="IPR014017">
    <property type="entry name" value="DNA_helicase_UvrD-like_C"/>
</dbReference>
<dbReference type="InterPro" id="IPR011335">
    <property type="entry name" value="Restrct_endonuc-II-like"/>
</dbReference>
<keyword evidence="10" id="KW-0234">DNA repair</keyword>
<evidence type="ECO:0000256" key="1">
    <source>
        <dbReference type="ARBA" id="ARBA00009922"/>
    </source>
</evidence>
<evidence type="ECO:0000256" key="15">
    <source>
        <dbReference type="PROSITE-ProRule" id="PRU00560"/>
    </source>
</evidence>
<dbReference type="EMBL" id="VLLL01000006">
    <property type="protein sequence ID" value="TWJ12897.1"/>
    <property type="molecule type" value="Genomic_DNA"/>
</dbReference>
<dbReference type="PROSITE" id="PS51217">
    <property type="entry name" value="UVRD_HELICASE_CTER"/>
    <property type="match status" value="1"/>
</dbReference>
<evidence type="ECO:0000256" key="2">
    <source>
        <dbReference type="ARBA" id="ARBA00022722"/>
    </source>
</evidence>
<evidence type="ECO:0000313" key="20">
    <source>
        <dbReference type="Proteomes" id="UP000321617"/>
    </source>
</evidence>
<dbReference type="RefSeq" id="WP_147140361.1">
    <property type="nucleotide sequence ID" value="NZ_BAABIJ010000002.1"/>
</dbReference>
<evidence type="ECO:0000256" key="14">
    <source>
        <dbReference type="ARBA" id="ARBA00048988"/>
    </source>
</evidence>
<dbReference type="Gene3D" id="1.10.486.10">
    <property type="entry name" value="PCRA, domain 4"/>
    <property type="match status" value="1"/>
</dbReference>
<reference evidence="19 20" key="1">
    <citation type="journal article" date="2013" name="Stand. Genomic Sci.">
        <title>Genomic Encyclopedia of Type Strains, Phase I: The one thousand microbial genomes (KMG-I) project.</title>
        <authorList>
            <person name="Kyrpides N.C."/>
            <person name="Woyke T."/>
            <person name="Eisen J.A."/>
            <person name="Garrity G."/>
            <person name="Lilburn T.G."/>
            <person name="Beck B.J."/>
            <person name="Whitman W.B."/>
            <person name="Hugenholtz P."/>
            <person name="Klenk H.P."/>
        </authorList>
    </citation>
    <scope>NUCLEOTIDE SEQUENCE [LARGE SCALE GENOMIC DNA]</scope>
    <source>
        <strain evidence="19 20">DSM 45044</strain>
    </source>
</reference>
<dbReference type="SUPFAM" id="SSF52980">
    <property type="entry name" value="Restriction endonuclease-like"/>
    <property type="match status" value="1"/>
</dbReference>
<evidence type="ECO:0000259" key="17">
    <source>
        <dbReference type="PROSITE" id="PS51198"/>
    </source>
</evidence>
<evidence type="ECO:0000313" key="19">
    <source>
        <dbReference type="EMBL" id="TWJ12897.1"/>
    </source>
</evidence>
<protein>
    <recommendedName>
        <fullName evidence="13">DNA 3'-5' helicase</fullName>
        <ecNumber evidence="13">5.6.2.4</ecNumber>
    </recommendedName>
</protein>
<keyword evidence="7" id="KW-0269">Exonuclease</keyword>
<dbReference type="InterPro" id="IPR038726">
    <property type="entry name" value="PDDEXK_AddAB-type"/>
</dbReference>
<dbReference type="PROSITE" id="PS51198">
    <property type="entry name" value="UVRD_HELICASE_ATP_BIND"/>
    <property type="match status" value="1"/>
</dbReference>
<dbReference type="Pfam" id="PF00580">
    <property type="entry name" value="UvrD-helicase"/>
    <property type="match status" value="1"/>
</dbReference>
<comment type="caution">
    <text evidence="19">The sequence shown here is derived from an EMBL/GenBank/DDBJ whole genome shotgun (WGS) entry which is preliminary data.</text>
</comment>
<evidence type="ECO:0000256" key="10">
    <source>
        <dbReference type="ARBA" id="ARBA00023204"/>
    </source>
</evidence>
<dbReference type="EC" id="5.6.2.4" evidence="13"/>
<feature type="region of interest" description="Disordered" evidence="16">
    <location>
        <begin position="1030"/>
        <end position="1076"/>
    </location>
</feature>
<dbReference type="Pfam" id="PF13361">
    <property type="entry name" value="UvrD_C"/>
    <property type="match status" value="2"/>
</dbReference>
<feature type="domain" description="UvrD-like helicase C-terminal" evidence="18">
    <location>
        <begin position="347"/>
        <end position="640"/>
    </location>
</feature>
<keyword evidence="8 15" id="KW-0067">ATP-binding</keyword>
<keyword evidence="6 15" id="KW-0347">Helicase</keyword>
<dbReference type="Pfam" id="PF12705">
    <property type="entry name" value="PDDEXK_1"/>
    <property type="match status" value="1"/>
</dbReference>
<dbReference type="Gene3D" id="3.90.320.10">
    <property type="match status" value="1"/>
</dbReference>
<evidence type="ECO:0000259" key="18">
    <source>
        <dbReference type="PROSITE" id="PS51217"/>
    </source>
</evidence>